<sequence>VSLFVCCISFGGVFFFVCVSLFVCCISFGGVFFFVCVSLFVCCILFAFCLPHLICARVFFFVCMFSLLLRICTCRPPYFCNVNYLKIIFFKKQLFLCIQT</sequence>
<keyword evidence="1" id="KW-1133">Transmembrane helix</keyword>
<reference evidence="3" key="2">
    <citation type="journal article" date="2013" name="Nat. Genet.">
        <title>The genome of the platyfish, Xiphophorus maculatus, provides insights into evolutionary adaptation and several complex traits.</title>
        <authorList>
            <person name="Schartl M."/>
            <person name="Walter R.B."/>
            <person name="Shen Y."/>
            <person name="Garcia T."/>
            <person name="Catchen J."/>
            <person name="Amores A."/>
            <person name="Braasch I."/>
            <person name="Chalopin D."/>
            <person name="Volff J.N."/>
            <person name="Lesch K.P."/>
            <person name="Bisazza A."/>
            <person name="Minx P."/>
            <person name="Hillier L."/>
            <person name="Wilson R.K."/>
            <person name="Fuerstenberg S."/>
            <person name="Boore J."/>
            <person name="Searle S."/>
            <person name="Postlethwait J.H."/>
            <person name="Warren W.C."/>
        </authorList>
    </citation>
    <scope>NUCLEOTIDE SEQUENCE [LARGE SCALE GENOMIC DNA]</scope>
    <source>
        <strain evidence="3">JP 163 A</strain>
    </source>
</reference>
<evidence type="ECO:0000256" key="1">
    <source>
        <dbReference type="SAM" id="Phobius"/>
    </source>
</evidence>
<organism evidence="2 3">
    <name type="scientific">Xiphophorus maculatus</name>
    <name type="common">Southern platyfish</name>
    <name type="synonym">Platypoecilus maculatus</name>
    <dbReference type="NCBI Taxonomy" id="8083"/>
    <lineage>
        <taxon>Eukaryota</taxon>
        <taxon>Metazoa</taxon>
        <taxon>Chordata</taxon>
        <taxon>Craniata</taxon>
        <taxon>Vertebrata</taxon>
        <taxon>Euteleostomi</taxon>
        <taxon>Actinopterygii</taxon>
        <taxon>Neopterygii</taxon>
        <taxon>Teleostei</taxon>
        <taxon>Neoteleostei</taxon>
        <taxon>Acanthomorphata</taxon>
        <taxon>Ovalentaria</taxon>
        <taxon>Atherinomorphae</taxon>
        <taxon>Cyprinodontiformes</taxon>
        <taxon>Poeciliidae</taxon>
        <taxon>Poeciliinae</taxon>
        <taxon>Xiphophorus</taxon>
    </lineage>
</organism>
<reference evidence="3" key="1">
    <citation type="submission" date="2012-01" db="EMBL/GenBank/DDBJ databases">
        <authorList>
            <person name="Walter R."/>
            <person name="Schartl M."/>
            <person name="Warren W."/>
        </authorList>
    </citation>
    <scope>NUCLEOTIDE SEQUENCE [LARGE SCALE GENOMIC DNA]</scope>
    <source>
        <strain evidence="3">JP 163 A</strain>
    </source>
</reference>
<evidence type="ECO:0000313" key="2">
    <source>
        <dbReference type="Ensembl" id="ENSXMAP00000028161.1"/>
    </source>
</evidence>
<dbReference type="Ensembl" id="ENSXMAT00000027891.1">
    <property type="protein sequence ID" value="ENSXMAP00000028161.1"/>
    <property type="gene ID" value="ENSXMAG00000023959.1"/>
</dbReference>
<protein>
    <submittedName>
        <fullName evidence="2">Uncharacterized protein</fullName>
    </submittedName>
</protein>
<proteinExistence type="predicted"/>
<keyword evidence="1" id="KW-0812">Transmembrane</keyword>
<keyword evidence="1" id="KW-0472">Membrane</keyword>
<dbReference type="InParanoid" id="A0A3B5QD22"/>
<accession>A0A3B5QD22</accession>
<keyword evidence="3" id="KW-1185">Reference proteome</keyword>
<name>A0A3B5QD22_XIPMA</name>
<evidence type="ECO:0000313" key="3">
    <source>
        <dbReference type="Proteomes" id="UP000002852"/>
    </source>
</evidence>
<reference evidence="2" key="4">
    <citation type="submission" date="2025-09" db="UniProtKB">
        <authorList>
            <consortium name="Ensembl"/>
        </authorList>
    </citation>
    <scope>IDENTIFICATION</scope>
    <source>
        <strain evidence="2">JP 163 A</strain>
    </source>
</reference>
<reference evidence="2" key="3">
    <citation type="submission" date="2025-08" db="UniProtKB">
        <authorList>
            <consortium name="Ensembl"/>
        </authorList>
    </citation>
    <scope>IDENTIFICATION</scope>
    <source>
        <strain evidence="2">JP 163 A</strain>
    </source>
</reference>
<feature type="transmembrane region" description="Helical" evidence="1">
    <location>
        <begin position="14"/>
        <end position="47"/>
    </location>
</feature>
<dbReference type="AlphaFoldDB" id="A0A3B5QD22"/>
<dbReference type="Proteomes" id="UP000002852">
    <property type="component" value="Unassembled WGS sequence"/>
</dbReference>